<dbReference type="InterPro" id="IPR025997">
    <property type="entry name" value="SBP_2_dom"/>
</dbReference>
<dbReference type="PANTHER" id="PTHR46847">
    <property type="entry name" value="D-ALLOSE-BINDING PERIPLASMIC PROTEIN-RELATED"/>
    <property type="match status" value="1"/>
</dbReference>
<keyword evidence="6" id="KW-1185">Reference proteome</keyword>
<evidence type="ECO:0000313" key="5">
    <source>
        <dbReference type="EMBL" id="MTD15235.1"/>
    </source>
</evidence>
<gene>
    <name evidence="5" type="ORF">GIS00_14935</name>
</gene>
<dbReference type="Pfam" id="PF13407">
    <property type="entry name" value="Peripla_BP_4"/>
    <property type="match status" value="1"/>
</dbReference>
<dbReference type="Pfam" id="PF09339">
    <property type="entry name" value="HTH_IclR"/>
    <property type="match status" value="1"/>
</dbReference>
<dbReference type="EMBL" id="WLYK01000005">
    <property type="protein sequence ID" value="MTD15235.1"/>
    <property type="molecule type" value="Genomic_DNA"/>
</dbReference>
<dbReference type="AlphaFoldDB" id="A0A7K1FM53"/>
<dbReference type="GO" id="GO:0006355">
    <property type="term" value="P:regulation of DNA-templated transcription"/>
    <property type="evidence" value="ECO:0007669"/>
    <property type="project" value="InterPro"/>
</dbReference>
<evidence type="ECO:0000256" key="1">
    <source>
        <dbReference type="ARBA" id="ARBA00004196"/>
    </source>
</evidence>
<dbReference type="Gene3D" id="3.40.50.2300">
    <property type="match status" value="2"/>
</dbReference>
<feature type="domain" description="HTH iclR-type" evidence="4">
    <location>
        <begin position="12"/>
        <end position="73"/>
    </location>
</feature>
<dbReference type="GO" id="GO:0003677">
    <property type="term" value="F:DNA binding"/>
    <property type="evidence" value="ECO:0007669"/>
    <property type="project" value="InterPro"/>
</dbReference>
<dbReference type="InterPro" id="IPR028082">
    <property type="entry name" value="Peripla_BP_I"/>
</dbReference>
<evidence type="ECO:0000256" key="2">
    <source>
        <dbReference type="ARBA" id="ARBA00007639"/>
    </source>
</evidence>
<dbReference type="PROSITE" id="PS51077">
    <property type="entry name" value="HTH_ICLR"/>
    <property type="match status" value="1"/>
</dbReference>
<dbReference type="Proteomes" id="UP000460221">
    <property type="component" value="Unassembled WGS sequence"/>
</dbReference>
<name>A0A7K1FM53_9ACTN</name>
<sequence length="366" mass="37282">MTMPVATDRGRVPAVVRAAAVLQAVSTAGRPVGLAELTLAVGAPKSSVMGVCHALTEERLLTRGADGSYILGPRVLEFGSAARAQHQSLRSIGFSYPIDEPFFRAEIKALREETSRIGATADIRSAELDTARQVSDVARFIADGVDLVLVEPVTSDGLQEVFATARAARIPVVAVGSATIGADAVAATDNTKAGALAGAALVRVLGAEGRIAIVGGTPITANADRVAGFLSVISANPGLRVVVTRYAGLDEISGERAALELLEEGAEFDGMFASNDQIALGAAGVLAAAGRAVPIVSVDGGRMAIDQILAGGPLAATAAQDPGGLVRAGLELGAALYGGLGVGRRSVYLPPRLIDTLNVGDYQPWG</sequence>
<reference evidence="5 6" key="1">
    <citation type="submission" date="2019-11" db="EMBL/GenBank/DDBJ databases">
        <authorList>
            <person name="Jiang L.-Q."/>
        </authorList>
    </citation>
    <scope>NUCLEOTIDE SEQUENCE [LARGE SCALE GENOMIC DNA]</scope>
    <source>
        <strain evidence="5 6">YIM 132087</strain>
    </source>
</reference>
<dbReference type="SUPFAM" id="SSF46785">
    <property type="entry name" value="Winged helix' DNA-binding domain"/>
    <property type="match status" value="1"/>
</dbReference>
<proteinExistence type="inferred from homology"/>
<dbReference type="SMART" id="SM00346">
    <property type="entry name" value="HTH_ICLR"/>
    <property type="match status" value="1"/>
</dbReference>
<organism evidence="5 6">
    <name type="scientific">Nakamurella alba</name>
    <dbReference type="NCBI Taxonomy" id="2665158"/>
    <lineage>
        <taxon>Bacteria</taxon>
        <taxon>Bacillati</taxon>
        <taxon>Actinomycetota</taxon>
        <taxon>Actinomycetes</taxon>
        <taxon>Nakamurellales</taxon>
        <taxon>Nakamurellaceae</taxon>
        <taxon>Nakamurella</taxon>
    </lineage>
</organism>
<dbReference type="Gene3D" id="1.10.10.10">
    <property type="entry name" value="Winged helix-like DNA-binding domain superfamily/Winged helix DNA-binding domain"/>
    <property type="match status" value="1"/>
</dbReference>
<dbReference type="SUPFAM" id="SSF53822">
    <property type="entry name" value="Periplasmic binding protein-like I"/>
    <property type="match status" value="1"/>
</dbReference>
<comment type="similarity">
    <text evidence="2">Belongs to the bacterial solute-binding protein 2 family.</text>
</comment>
<dbReference type="GO" id="GO:0030313">
    <property type="term" value="C:cell envelope"/>
    <property type="evidence" value="ECO:0007669"/>
    <property type="project" value="UniProtKB-SubCell"/>
</dbReference>
<dbReference type="InterPro" id="IPR036388">
    <property type="entry name" value="WH-like_DNA-bd_sf"/>
</dbReference>
<protein>
    <submittedName>
        <fullName evidence="5">Substrate-binding domain-containing protein</fullName>
    </submittedName>
</protein>
<comment type="caution">
    <text evidence="5">The sequence shown here is derived from an EMBL/GenBank/DDBJ whole genome shotgun (WGS) entry which is preliminary data.</text>
</comment>
<dbReference type="InterPro" id="IPR005471">
    <property type="entry name" value="Tscrpt_reg_IclR_N"/>
</dbReference>
<comment type="subcellular location">
    <subcellularLocation>
        <location evidence="1">Cell envelope</location>
    </subcellularLocation>
</comment>
<keyword evidence="3" id="KW-0732">Signal</keyword>
<evidence type="ECO:0000259" key="4">
    <source>
        <dbReference type="PROSITE" id="PS51077"/>
    </source>
</evidence>
<dbReference type="InterPro" id="IPR036390">
    <property type="entry name" value="WH_DNA-bd_sf"/>
</dbReference>
<accession>A0A7K1FM53</accession>
<dbReference type="PANTHER" id="PTHR46847:SF2">
    <property type="entry name" value="ABC TRANSPORTER SUGAR-BINDING PROTEIN"/>
    <property type="match status" value="1"/>
</dbReference>
<evidence type="ECO:0000256" key="3">
    <source>
        <dbReference type="ARBA" id="ARBA00022729"/>
    </source>
</evidence>
<evidence type="ECO:0000313" key="6">
    <source>
        <dbReference type="Proteomes" id="UP000460221"/>
    </source>
</evidence>
<dbReference type="GO" id="GO:0030246">
    <property type="term" value="F:carbohydrate binding"/>
    <property type="evidence" value="ECO:0007669"/>
    <property type="project" value="UniProtKB-ARBA"/>
</dbReference>